<dbReference type="PANTHER" id="PTHR23301">
    <property type="entry name" value="CHITIN BINDING PERITROPHIN-A"/>
    <property type="match status" value="1"/>
</dbReference>
<dbReference type="STRING" id="7217.B3M4Q2"/>
<dbReference type="SUPFAM" id="SSF57625">
    <property type="entry name" value="Invertebrate chitin-binding proteins"/>
    <property type="match status" value="5"/>
</dbReference>
<keyword evidence="2 6" id="KW-0732">Signal</keyword>
<organism evidence="8 9">
    <name type="scientific">Drosophila ananassae</name>
    <name type="common">Fruit fly</name>
    <dbReference type="NCBI Taxonomy" id="7217"/>
    <lineage>
        <taxon>Eukaryota</taxon>
        <taxon>Metazoa</taxon>
        <taxon>Ecdysozoa</taxon>
        <taxon>Arthropoda</taxon>
        <taxon>Hexapoda</taxon>
        <taxon>Insecta</taxon>
        <taxon>Pterygota</taxon>
        <taxon>Neoptera</taxon>
        <taxon>Endopterygota</taxon>
        <taxon>Diptera</taxon>
        <taxon>Brachycera</taxon>
        <taxon>Muscomorpha</taxon>
        <taxon>Ephydroidea</taxon>
        <taxon>Drosophilidae</taxon>
        <taxon>Drosophila</taxon>
        <taxon>Sophophora</taxon>
    </lineage>
</organism>
<protein>
    <recommendedName>
        <fullName evidence="7">Chitin-binding type-2 domain-containing protein</fullName>
    </recommendedName>
</protein>
<evidence type="ECO:0000256" key="4">
    <source>
        <dbReference type="ARBA" id="ARBA00023157"/>
    </source>
</evidence>
<dbReference type="OMA" id="CERYYEC"/>
<feature type="domain" description="Chitin-binding type-2" evidence="7">
    <location>
        <begin position="100"/>
        <end position="159"/>
    </location>
</feature>
<feature type="chain" id="PRO_5002791921" description="Chitin-binding type-2 domain-containing protein" evidence="6">
    <location>
        <begin position="22"/>
        <end position="366"/>
    </location>
</feature>
<dbReference type="InterPro" id="IPR051940">
    <property type="entry name" value="Chitin_bind-dev_reg"/>
</dbReference>
<gene>
    <name evidence="8" type="primary">Dana\GF24479</name>
    <name evidence="8" type="synonym">dana_GLEANR_9197</name>
    <name evidence="8" type="ORF">GF24479</name>
</gene>
<reference evidence="8 9" key="1">
    <citation type="journal article" date="2007" name="Nature">
        <title>Evolution of genes and genomes on the Drosophila phylogeny.</title>
        <authorList>
            <consortium name="Drosophila 12 Genomes Consortium"/>
            <person name="Clark A.G."/>
            <person name="Eisen M.B."/>
            <person name="Smith D.R."/>
            <person name="Bergman C.M."/>
            <person name="Oliver B."/>
            <person name="Markow T.A."/>
            <person name="Kaufman T.C."/>
            <person name="Kellis M."/>
            <person name="Gelbart W."/>
            <person name="Iyer V.N."/>
            <person name="Pollard D.A."/>
            <person name="Sackton T.B."/>
            <person name="Larracuente A.M."/>
            <person name="Singh N.D."/>
            <person name="Abad J.P."/>
            <person name="Abt D.N."/>
            <person name="Adryan B."/>
            <person name="Aguade M."/>
            <person name="Akashi H."/>
            <person name="Anderson W.W."/>
            <person name="Aquadro C.F."/>
            <person name="Ardell D.H."/>
            <person name="Arguello R."/>
            <person name="Artieri C.G."/>
            <person name="Barbash D.A."/>
            <person name="Barker D."/>
            <person name="Barsanti P."/>
            <person name="Batterham P."/>
            <person name="Batzoglou S."/>
            <person name="Begun D."/>
            <person name="Bhutkar A."/>
            <person name="Blanco E."/>
            <person name="Bosak S.A."/>
            <person name="Bradley R.K."/>
            <person name="Brand A.D."/>
            <person name="Brent M.R."/>
            <person name="Brooks A.N."/>
            <person name="Brown R.H."/>
            <person name="Butlin R.K."/>
            <person name="Caggese C."/>
            <person name="Calvi B.R."/>
            <person name="Bernardo de Carvalho A."/>
            <person name="Caspi A."/>
            <person name="Castrezana S."/>
            <person name="Celniker S.E."/>
            <person name="Chang J.L."/>
            <person name="Chapple C."/>
            <person name="Chatterji S."/>
            <person name="Chinwalla A."/>
            <person name="Civetta A."/>
            <person name="Clifton S.W."/>
            <person name="Comeron J.M."/>
            <person name="Costello J.C."/>
            <person name="Coyne J.A."/>
            <person name="Daub J."/>
            <person name="David R.G."/>
            <person name="Delcher A.L."/>
            <person name="Delehaunty K."/>
            <person name="Do C.B."/>
            <person name="Ebling H."/>
            <person name="Edwards K."/>
            <person name="Eickbush T."/>
            <person name="Evans J.D."/>
            <person name="Filipski A."/>
            <person name="Findeiss S."/>
            <person name="Freyhult E."/>
            <person name="Fulton L."/>
            <person name="Fulton R."/>
            <person name="Garcia A.C."/>
            <person name="Gardiner A."/>
            <person name="Garfield D.A."/>
            <person name="Garvin B.E."/>
            <person name="Gibson G."/>
            <person name="Gilbert D."/>
            <person name="Gnerre S."/>
            <person name="Godfrey J."/>
            <person name="Good R."/>
            <person name="Gotea V."/>
            <person name="Gravely B."/>
            <person name="Greenberg A.J."/>
            <person name="Griffiths-Jones S."/>
            <person name="Gross S."/>
            <person name="Guigo R."/>
            <person name="Gustafson E.A."/>
            <person name="Haerty W."/>
            <person name="Hahn M.W."/>
            <person name="Halligan D.L."/>
            <person name="Halpern A.L."/>
            <person name="Halter G.M."/>
            <person name="Han M.V."/>
            <person name="Heger A."/>
            <person name="Hillier L."/>
            <person name="Hinrichs A.S."/>
            <person name="Holmes I."/>
            <person name="Hoskins R.A."/>
            <person name="Hubisz M.J."/>
            <person name="Hultmark D."/>
            <person name="Huntley M.A."/>
            <person name="Jaffe D.B."/>
            <person name="Jagadeeshan S."/>
            <person name="Jeck W.R."/>
            <person name="Johnson J."/>
            <person name="Jones C.D."/>
            <person name="Jordan W.C."/>
            <person name="Karpen G.H."/>
            <person name="Kataoka E."/>
            <person name="Keightley P.D."/>
            <person name="Kheradpour P."/>
            <person name="Kirkness E.F."/>
            <person name="Koerich L.B."/>
            <person name="Kristiansen K."/>
            <person name="Kudrna D."/>
            <person name="Kulathinal R.J."/>
            <person name="Kumar S."/>
            <person name="Kwok R."/>
            <person name="Lander E."/>
            <person name="Langley C.H."/>
            <person name="Lapoint R."/>
            <person name="Lazzaro B.P."/>
            <person name="Lee S.J."/>
            <person name="Levesque L."/>
            <person name="Li R."/>
            <person name="Lin C.F."/>
            <person name="Lin M.F."/>
            <person name="Lindblad-Toh K."/>
            <person name="Llopart A."/>
            <person name="Long M."/>
            <person name="Low L."/>
            <person name="Lozovsky E."/>
            <person name="Lu J."/>
            <person name="Luo M."/>
            <person name="Machado C.A."/>
            <person name="Makalowski W."/>
            <person name="Marzo M."/>
            <person name="Matsuda M."/>
            <person name="Matzkin L."/>
            <person name="McAllister B."/>
            <person name="McBride C.S."/>
            <person name="McKernan B."/>
            <person name="McKernan K."/>
            <person name="Mendez-Lago M."/>
            <person name="Minx P."/>
            <person name="Mollenhauer M.U."/>
            <person name="Montooth K."/>
            <person name="Mount S.M."/>
            <person name="Mu X."/>
            <person name="Myers E."/>
            <person name="Negre B."/>
            <person name="Newfeld S."/>
            <person name="Nielsen R."/>
            <person name="Noor M.A."/>
            <person name="O'Grady P."/>
            <person name="Pachter L."/>
            <person name="Papaceit M."/>
            <person name="Parisi M.J."/>
            <person name="Parisi M."/>
            <person name="Parts L."/>
            <person name="Pedersen J.S."/>
            <person name="Pesole G."/>
            <person name="Phillippy A.M."/>
            <person name="Ponting C.P."/>
            <person name="Pop M."/>
            <person name="Porcelli D."/>
            <person name="Powell J.R."/>
            <person name="Prohaska S."/>
            <person name="Pruitt K."/>
            <person name="Puig M."/>
            <person name="Quesneville H."/>
            <person name="Ram K.R."/>
            <person name="Rand D."/>
            <person name="Rasmussen M.D."/>
            <person name="Reed L.K."/>
            <person name="Reenan R."/>
            <person name="Reily A."/>
            <person name="Remington K.A."/>
            <person name="Rieger T.T."/>
            <person name="Ritchie M.G."/>
            <person name="Robin C."/>
            <person name="Rogers Y.H."/>
            <person name="Rohde C."/>
            <person name="Rozas J."/>
            <person name="Rubenfield M.J."/>
            <person name="Ruiz A."/>
            <person name="Russo S."/>
            <person name="Salzberg S.L."/>
            <person name="Sanchez-Gracia A."/>
            <person name="Saranga D.J."/>
            <person name="Sato H."/>
            <person name="Schaeffer S.W."/>
            <person name="Schatz M.C."/>
            <person name="Schlenke T."/>
            <person name="Schwartz R."/>
            <person name="Segarra C."/>
            <person name="Singh R.S."/>
            <person name="Sirot L."/>
            <person name="Sirota M."/>
            <person name="Sisneros N.B."/>
            <person name="Smith C.D."/>
            <person name="Smith T.F."/>
            <person name="Spieth J."/>
            <person name="Stage D.E."/>
            <person name="Stark A."/>
            <person name="Stephan W."/>
            <person name="Strausberg R.L."/>
            <person name="Strempel S."/>
            <person name="Sturgill D."/>
            <person name="Sutton G."/>
            <person name="Sutton G.G."/>
            <person name="Tao W."/>
            <person name="Teichmann S."/>
            <person name="Tobari Y.N."/>
            <person name="Tomimura Y."/>
            <person name="Tsolas J.M."/>
            <person name="Valente V.L."/>
            <person name="Venter E."/>
            <person name="Venter J.C."/>
            <person name="Vicario S."/>
            <person name="Vieira F.G."/>
            <person name="Vilella A.J."/>
            <person name="Villasante A."/>
            <person name="Walenz B."/>
            <person name="Wang J."/>
            <person name="Wasserman M."/>
            <person name="Watts T."/>
            <person name="Wilson D."/>
            <person name="Wilson R.K."/>
            <person name="Wing R.A."/>
            <person name="Wolfner M.F."/>
            <person name="Wong A."/>
            <person name="Wong G.K."/>
            <person name="Wu C.I."/>
            <person name="Wu G."/>
            <person name="Yamamoto D."/>
            <person name="Yang H.P."/>
            <person name="Yang S.P."/>
            <person name="Yorke J.A."/>
            <person name="Yoshida K."/>
            <person name="Zdobnov E."/>
            <person name="Zhang P."/>
            <person name="Zhang Y."/>
            <person name="Zimin A.V."/>
            <person name="Baldwin J."/>
            <person name="Abdouelleil A."/>
            <person name="Abdulkadir J."/>
            <person name="Abebe A."/>
            <person name="Abera B."/>
            <person name="Abreu J."/>
            <person name="Acer S.C."/>
            <person name="Aftuck L."/>
            <person name="Alexander A."/>
            <person name="An P."/>
            <person name="Anderson E."/>
            <person name="Anderson S."/>
            <person name="Arachi H."/>
            <person name="Azer M."/>
            <person name="Bachantsang P."/>
            <person name="Barry A."/>
            <person name="Bayul T."/>
            <person name="Berlin A."/>
            <person name="Bessette D."/>
            <person name="Bloom T."/>
            <person name="Blye J."/>
            <person name="Boguslavskiy L."/>
            <person name="Bonnet C."/>
            <person name="Boukhgalter B."/>
            <person name="Bourzgui I."/>
            <person name="Brown A."/>
            <person name="Cahill P."/>
            <person name="Channer S."/>
            <person name="Cheshatsang Y."/>
            <person name="Chuda L."/>
            <person name="Citroen M."/>
            <person name="Collymore A."/>
            <person name="Cooke P."/>
            <person name="Costello M."/>
            <person name="D'Aco K."/>
            <person name="Daza R."/>
            <person name="De Haan G."/>
            <person name="DeGray S."/>
            <person name="DeMaso C."/>
            <person name="Dhargay N."/>
            <person name="Dooley K."/>
            <person name="Dooley E."/>
            <person name="Doricent M."/>
            <person name="Dorje P."/>
            <person name="Dorjee K."/>
            <person name="Dupes A."/>
            <person name="Elong R."/>
            <person name="Falk J."/>
            <person name="Farina A."/>
            <person name="Faro S."/>
            <person name="Ferguson D."/>
            <person name="Fisher S."/>
            <person name="Foley C.D."/>
            <person name="Franke A."/>
            <person name="Friedrich D."/>
            <person name="Gadbois L."/>
            <person name="Gearin G."/>
            <person name="Gearin C.R."/>
            <person name="Giannoukos G."/>
            <person name="Goode T."/>
            <person name="Graham J."/>
            <person name="Grandbois E."/>
            <person name="Grewal S."/>
            <person name="Gyaltsen K."/>
            <person name="Hafez N."/>
            <person name="Hagos B."/>
            <person name="Hall J."/>
            <person name="Henson C."/>
            <person name="Hollinger A."/>
            <person name="Honan T."/>
            <person name="Huard M.D."/>
            <person name="Hughes L."/>
            <person name="Hurhula B."/>
            <person name="Husby M.E."/>
            <person name="Kamat A."/>
            <person name="Kanga B."/>
            <person name="Kashin S."/>
            <person name="Khazanovich D."/>
            <person name="Kisner P."/>
            <person name="Lance K."/>
            <person name="Lara M."/>
            <person name="Lee W."/>
            <person name="Lennon N."/>
            <person name="Letendre F."/>
            <person name="LeVine R."/>
            <person name="Lipovsky A."/>
            <person name="Liu X."/>
            <person name="Liu J."/>
            <person name="Liu S."/>
            <person name="Lokyitsang T."/>
            <person name="Lokyitsang Y."/>
            <person name="Lubonja R."/>
            <person name="Lui A."/>
            <person name="MacDonald P."/>
            <person name="Magnisalis V."/>
            <person name="Maru K."/>
            <person name="Matthews C."/>
            <person name="McCusker W."/>
            <person name="McDonough S."/>
            <person name="Mehta T."/>
            <person name="Meldrim J."/>
            <person name="Meneus L."/>
            <person name="Mihai O."/>
            <person name="Mihalev A."/>
            <person name="Mihova T."/>
            <person name="Mittelman R."/>
            <person name="Mlenga V."/>
            <person name="Montmayeur A."/>
            <person name="Mulrain L."/>
            <person name="Navidi A."/>
            <person name="Naylor J."/>
            <person name="Negash T."/>
            <person name="Nguyen T."/>
            <person name="Nguyen N."/>
            <person name="Nicol R."/>
            <person name="Norbu C."/>
            <person name="Norbu N."/>
            <person name="Novod N."/>
            <person name="O'Neill B."/>
            <person name="Osman S."/>
            <person name="Markiewicz E."/>
            <person name="Oyono O.L."/>
            <person name="Patti C."/>
            <person name="Phunkhang P."/>
            <person name="Pierre F."/>
            <person name="Priest M."/>
            <person name="Raghuraman S."/>
            <person name="Rege F."/>
            <person name="Reyes R."/>
            <person name="Rise C."/>
            <person name="Rogov P."/>
            <person name="Ross K."/>
            <person name="Ryan E."/>
            <person name="Settipalli S."/>
            <person name="Shea T."/>
            <person name="Sherpa N."/>
            <person name="Shi L."/>
            <person name="Shih D."/>
            <person name="Sparrow T."/>
            <person name="Spaulding J."/>
            <person name="Stalker J."/>
            <person name="Stange-Thomann N."/>
            <person name="Stavropoulos S."/>
            <person name="Stone C."/>
            <person name="Strader C."/>
            <person name="Tesfaye S."/>
            <person name="Thomson T."/>
            <person name="Thoulutsang Y."/>
            <person name="Thoulutsang D."/>
            <person name="Topham K."/>
            <person name="Topping I."/>
            <person name="Tsamla T."/>
            <person name="Vassiliev H."/>
            <person name="Vo A."/>
            <person name="Wangchuk T."/>
            <person name="Wangdi T."/>
            <person name="Weiand M."/>
            <person name="Wilkinson J."/>
            <person name="Wilson A."/>
            <person name="Yadav S."/>
            <person name="Young G."/>
            <person name="Yu Q."/>
            <person name="Zembek L."/>
            <person name="Zhong D."/>
            <person name="Zimmer A."/>
            <person name="Zwirko Z."/>
            <person name="Jaffe D.B."/>
            <person name="Alvarez P."/>
            <person name="Brockman W."/>
            <person name="Butler J."/>
            <person name="Chin C."/>
            <person name="Gnerre S."/>
            <person name="Grabherr M."/>
            <person name="Kleber M."/>
            <person name="Mauceli E."/>
            <person name="MacCallum I."/>
        </authorList>
    </citation>
    <scope>NUCLEOTIDE SEQUENCE [LARGE SCALE GENOMIC DNA]</scope>
    <source>
        <strain evidence="9">Tucson 14024-0371.13</strain>
    </source>
</reference>
<sequence>MNTMKRASGILSLLFVASALGSVVEDFEYLEVSDMCGLLPLGTNFLRPNTCDNWVSCASNLTVFEQGTCASGLYYNKTTGRCANAASVTCPYNDVATEPANVCANEIDGAFVMDPTSRTCRGYILCKNRKQIKANCPNELVFHPTSRSCVYQTQYTCPETQTKTASPTCRALTNGTRLAHPKQCVQYYECDDEILHERSCPAQMAYDSARGRCVDMDAAECYEGAVLPEPENTFCLNETGYARVGYFADEESCSQYYICAEPVANKHDTEPKHMSCPLGQYFDSEKLSCRDRMNVRCRLDRCIGTNMAYVNVDGNCQAYGRCSGGLTVSMGHCPSGYYFDERSQGCSQTNYHYIACSAQVSVPTEE</sequence>
<proteinExistence type="predicted"/>
<feature type="domain" description="Chitin-binding type-2" evidence="7">
    <location>
        <begin position="166"/>
        <end position="223"/>
    </location>
</feature>
<evidence type="ECO:0000259" key="7">
    <source>
        <dbReference type="PROSITE" id="PS50940"/>
    </source>
</evidence>
<dbReference type="SMART" id="SM00494">
    <property type="entry name" value="ChtBD2"/>
    <property type="match status" value="5"/>
</dbReference>
<feature type="domain" description="Chitin-binding type-2" evidence="7">
    <location>
        <begin position="232"/>
        <end position="299"/>
    </location>
</feature>
<dbReference type="AlphaFoldDB" id="B3M4Q2"/>
<keyword evidence="3" id="KW-0677">Repeat</keyword>
<evidence type="ECO:0000256" key="6">
    <source>
        <dbReference type="SAM" id="SignalP"/>
    </source>
</evidence>
<keyword evidence="4" id="KW-1015">Disulfide bond</keyword>
<accession>B3M4Q2</accession>
<evidence type="ECO:0000256" key="1">
    <source>
        <dbReference type="ARBA" id="ARBA00022669"/>
    </source>
</evidence>
<keyword evidence="5" id="KW-0325">Glycoprotein</keyword>
<keyword evidence="9" id="KW-1185">Reference proteome</keyword>
<dbReference type="Pfam" id="PF01607">
    <property type="entry name" value="CBM_14"/>
    <property type="match status" value="5"/>
</dbReference>
<dbReference type="HOGENOM" id="CLU_045312_0_0_1"/>
<dbReference type="PROSITE" id="PS50940">
    <property type="entry name" value="CHIT_BIND_II"/>
    <property type="match status" value="5"/>
</dbReference>
<evidence type="ECO:0000313" key="9">
    <source>
        <dbReference type="Proteomes" id="UP000007801"/>
    </source>
</evidence>
<dbReference type="PhylomeDB" id="B3M4Q2"/>
<feature type="domain" description="Chitin-binding type-2" evidence="7">
    <location>
        <begin position="33"/>
        <end position="92"/>
    </location>
</feature>
<dbReference type="EMBL" id="CH902618">
    <property type="protein sequence ID" value="EDV39451.1"/>
    <property type="molecule type" value="Genomic_DNA"/>
</dbReference>
<feature type="signal peptide" evidence="6">
    <location>
        <begin position="1"/>
        <end position="21"/>
    </location>
</feature>
<name>B3M4Q2_DROAN</name>
<evidence type="ECO:0000256" key="5">
    <source>
        <dbReference type="ARBA" id="ARBA00023180"/>
    </source>
</evidence>
<dbReference type="InParanoid" id="B3M4Q2"/>
<dbReference type="Gene3D" id="2.170.140.10">
    <property type="entry name" value="Chitin binding domain"/>
    <property type="match status" value="4"/>
</dbReference>
<dbReference type="eggNOG" id="ENOG502T92B">
    <property type="taxonomic scope" value="Eukaryota"/>
</dbReference>
<dbReference type="PANTHER" id="PTHR23301:SF106">
    <property type="entry name" value="CHITIN-BINDING TYPE-2 DOMAIN-CONTAINING PROTEIN-RELATED"/>
    <property type="match status" value="1"/>
</dbReference>
<evidence type="ECO:0000313" key="8">
    <source>
        <dbReference type="EMBL" id="EDV39451.1"/>
    </source>
</evidence>
<feature type="domain" description="Chitin-binding type-2" evidence="7">
    <location>
        <begin position="302"/>
        <end position="358"/>
    </location>
</feature>
<evidence type="ECO:0000256" key="2">
    <source>
        <dbReference type="ARBA" id="ARBA00022729"/>
    </source>
</evidence>
<dbReference type="InterPro" id="IPR036508">
    <property type="entry name" value="Chitin-bd_dom_sf"/>
</dbReference>
<evidence type="ECO:0000256" key="3">
    <source>
        <dbReference type="ARBA" id="ARBA00022737"/>
    </source>
</evidence>
<dbReference type="GO" id="GO:0008061">
    <property type="term" value="F:chitin binding"/>
    <property type="evidence" value="ECO:0007669"/>
    <property type="project" value="UniProtKB-KW"/>
</dbReference>
<dbReference type="InterPro" id="IPR002557">
    <property type="entry name" value="Chitin-bd_dom"/>
</dbReference>
<dbReference type="Proteomes" id="UP000007801">
    <property type="component" value="Unassembled WGS sequence"/>
</dbReference>
<dbReference type="GO" id="GO:0005576">
    <property type="term" value="C:extracellular region"/>
    <property type="evidence" value="ECO:0007669"/>
    <property type="project" value="InterPro"/>
</dbReference>
<keyword evidence="1" id="KW-0147">Chitin-binding</keyword>
<dbReference type="OrthoDB" id="6020543at2759"/>